<dbReference type="EMBL" id="BKCJ010217221">
    <property type="protein sequence ID" value="GEY86590.1"/>
    <property type="molecule type" value="Genomic_DNA"/>
</dbReference>
<gene>
    <name evidence="1" type="ORF">Tci_458564</name>
</gene>
<dbReference type="PANTHER" id="PTHR37984:SF5">
    <property type="entry name" value="PROTEIN NYNRIN-LIKE"/>
    <property type="match status" value="1"/>
</dbReference>
<dbReference type="GO" id="GO:0003964">
    <property type="term" value="F:RNA-directed DNA polymerase activity"/>
    <property type="evidence" value="ECO:0007669"/>
    <property type="project" value="UniProtKB-KW"/>
</dbReference>
<name>A0A699HW94_TANCI</name>
<dbReference type="AlphaFoldDB" id="A0A699HW94"/>
<organism evidence="1">
    <name type="scientific">Tanacetum cinerariifolium</name>
    <name type="common">Dalmatian daisy</name>
    <name type="synonym">Chrysanthemum cinerariifolium</name>
    <dbReference type="NCBI Taxonomy" id="118510"/>
    <lineage>
        <taxon>Eukaryota</taxon>
        <taxon>Viridiplantae</taxon>
        <taxon>Streptophyta</taxon>
        <taxon>Embryophyta</taxon>
        <taxon>Tracheophyta</taxon>
        <taxon>Spermatophyta</taxon>
        <taxon>Magnoliopsida</taxon>
        <taxon>eudicotyledons</taxon>
        <taxon>Gunneridae</taxon>
        <taxon>Pentapetalae</taxon>
        <taxon>asterids</taxon>
        <taxon>campanulids</taxon>
        <taxon>Asterales</taxon>
        <taxon>Asteraceae</taxon>
        <taxon>Asteroideae</taxon>
        <taxon>Anthemideae</taxon>
        <taxon>Anthemidinae</taxon>
        <taxon>Tanacetum</taxon>
    </lineage>
</organism>
<comment type="caution">
    <text evidence="1">The sequence shown here is derived from an EMBL/GenBank/DDBJ whole genome shotgun (WGS) entry which is preliminary data.</text>
</comment>
<proteinExistence type="predicted"/>
<dbReference type="PANTHER" id="PTHR37984">
    <property type="entry name" value="PROTEIN CBG26694"/>
    <property type="match status" value="1"/>
</dbReference>
<reference evidence="1" key="1">
    <citation type="journal article" date="2019" name="Sci. Rep.">
        <title>Draft genome of Tanacetum cinerariifolium, the natural source of mosquito coil.</title>
        <authorList>
            <person name="Yamashiro T."/>
            <person name="Shiraishi A."/>
            <person name="Satake H."/>
            <person name="Nakayama K."/>
        </authorList>
    </citation>
    <scope>NUCLEOTIDE SEQUENCE</scope>
</reference>
<keyword evidence="1" id="KW-0548">Nucleotidyltransferase</keyword>
<dbReference type="InterPro" id="IPR050951">
    <property type="entry name" value="Retrovirus_Pol_polyprotein"/>
</dbReference>
<sequence length="382" mass="43679">GIRARFLFKTPPRRSEGEELEYPFFEGDGLSFDEWGDYGVAGDDYEGPSIFDDDQFEEELEMRDDAFVLIGKEVTLNSEIPEAMFPLLKEFSDVFHDELPDALPPLCDIQHHIDLEPSSQLPNRPHYKLCPGEHEELRRQDFVEGLPYHGDSSNDDLVGNSRTNFFYPCGNDGGPSVEEQALLFLEAQDLGIRVRFLFKMLPRRSEGEELEYPFFEGDGSSFDEWRDYGVAGKEVAPNSKIPEAMFPLLEEFSDVFHDEFPDALPPLLCPREHEELGRQVEEFVYKGHIRKIMSMCAQPRGPLDLMSLYDSGSVPKRVQDFVEGLPYHSDSSDDDLVGNSRTNFFYPWGNDAGRSVEERALFVSRGARPCEEKVFIQSVITW</sequence>
<keyword evidence="1" id="KW-0695">RNA-directed DNA polymerase</keyword>
<keyword evidence="1" id="KW-0808">Transferase</keyword>
<feature type="non-terminal residue" evidence="1">
    <location>
        <position position="1"/>
    </location>
</feature>
<protein>
    <submittedName>
        <fullName evidence="1">Putative reverse transcriptase domain-containing protein</fullName>
    </submittedName>
</protein>
<accession>A0A699HW94</accession>
<evidence type="ECO:0000313" key="1">
    <source>
        <dbReference type="EMBL" id="GEY86590.1"/>
    </source>
</evidence>